<dbReference type="SMART" id="SM00283">
    <property type="entry name" value="MA"/>
    <property type="match status" value="1"/>
</dbReference>
<comment type="similarity">
    <text evidence="3">Belongs to the methyl-accepting chemotaxis (MCP) protein family.</text>
</comment>
<dbReference type="PANTHER" id="PTHR43531">
    <property type="entry name" value="PROTEIN ICFG"/>
    <property type="match status" value="1"/>
</dbReference>
<dbReference type="PANTHER" id="PTHR43531:SF14">
    <property type="entry name" value="METHYL-ACCEPTING CHEMOTAXIS PROTEIN I-RELATED"/>
    <property type="match status" value="1"/>
</dbReference>
<dbReference type="InterPro" id="IPR004089">
    <property type="entry name" value="MCPsignal_dom"/>
</dbReference>
<feature type="domain" description="Methyl-accepting transducer" evidence="6">
    <location>
        <begin position="277"/>
        <end position="506"/>
    </location>
</feature>
<organism evidence="7 8">
    <name type="scientific">Roseateles aquatilis</name>
    <dbReference type="NCBI Taxonomy" id="431061"/>
    <lineage>
        <taxon>Bacteria</taxon>
        <taxon>Pseudomonadati</taxon>
        <taxon>Pseudomonadota</taxon>
        <taxon>Betaproteobacteria</taxon>
        <taxon>Burkholderiales</taxon>
        <taxon>Sphaerotilaceae</taxon>
        <taxon>Roseateles</taxon>
    </lineage>
</organism>
<evidence type="ECO:0000313" key="7">
    <source>
        <dbReference type="EMBL" id="OWQ88863.1"/>
    </source>
</evidence>
<keyword evidence="5" id="KW-0472">Membrane</keyword>
<dbReference type="AlphaFoldDB" id="A0A246J8K2"/>
<keyword evidence="5" id="KW-0812">Transmembrane</keyword>
<dbReference type="RefSeq" id="WP_088385750.1">
    <property type="nucleotide sequence ID" value="NZ_NIOF01000006.1"/>
</dbReference>
<dbReference type="GO" id="GO:0007165">
    <property type="term" value="P:signal transduction"/>
    <property type="evidence" value="ECO:0007669"/>
    <property type="project" value="UniProtKB-KW"/>
</dbReference>
<dbReference type="GO" id="GO:0005886">
    <property type="term" value="C:plasma membrane"/>
    <property type="evidence" value="ECO:0007669"/>
    <property type="project" value="TreeGrafter"/>
</dbReference>
<dbReference type="Proteomes" id="UP000197468">
    <property type="component" value="Unassembled WGS sequence"/>
</dbReference>
<comment type="subcellular location">
    <subcellularLocation>
        <location evidence="1">Membrane</location>
    </subcellularLocation>
</comment>
<dbReference type="InterPro" id="IPR004090">
    <property type="entry name" value="Chemotax_Me-accpt_rcpt"/>
</dbReference>
<evidence type="ECO:0000259" key="6">
    <source>
        <dbReference type="PROSITE" id="PS50111"/>
    </source>
</evidence>
<protein>
    <submittedName>
        <fullName evidence="7">Methyl-accepting chemotaxis protein</fullName>
    </submittedName>
</protein>
<evidence type="ECO:0000256" key="5">
    <source>
        <dbReference type="SAM" id="Phobius"/>
    </source>
</evidence>
<dbReference type="CDD" id="cd11386">
    <property type="entry name" value="MCP_signal"/>
    <property type="match status" value="1"/>
</dbReference>
<evidence type="ECO:0000256" key="3">
    <source>
        <dbReference type="ARBA" id="ARBA00029447"/>
    </source>
</evidence>
<proteinExistence type="inferred from homology"/>
<reference evidence="7 8" key="1">
    <citation type="journal article" date="2008" name="Int. J. Syst. Evol. Microbiol.">
        <title>Description of Roseateles aquatilis sp. nov. and Roseateles terrae sp. nov., in the class Betaproteobacteria, and emended description of the genus Roseateles.</title>
        <authorList>
            <person name="Gomila M."/>
            <person name="Bowien B."/>
            <person name="Falsen E."/>
            <person name="Moore E.R."/>
            <person name="Lalucat J."/>
        </authorList>
    </citation>
    <scope>NUCLEOTIDE SEQUENCE [LARGE SCALE GENOMIC DNA]</scope>
    <source>
        <strain evidence="7 8">CCUG 48205</strain>
    </source>
</reference>
<dbReference type="Pfam" id="PF12729">
    <property type="entry name" value="4HB_MCP_1"/>
    <property type="match status" value="1"/>
</dbReference>
<evidence type="ECO:0000256" key="1">
    <source>
        <dbReference type="ARBA" id="ARBA00004370"/>
    </source>
</evidence>
<evidence type="ECO:0000313" key="8">
    <source>
        <dbReference type="Proteomes" id="UP000197468"/>
    </source>
</evidence>
<dbReference type="GO" id="GO:0004888">
    <property type="term" value="F:transmembrane signaling receptor activity"/>
    <property type="evidence" value="ECO:0007669"/>
    <property type="project" value="InterPro"/>
</dbReference>
<dbReference type="InterPro" id="IPR024478">
    <property type="entry name" value="HlyB_4HB_MCP"/>
</dbReference>
<dbReference type="OrthoDB" id="5441488at2"/>
<sequence>MSTRTPWKVRTKLTLAFGGLALLVFMVAALSLLSLRQAAEGFATYISGINTRATVVGHVLAAVDARAISARNLVLVTKPEDREAENRSVASAHEAVQRELSRLESMSHGADVSPEAQALIAELVRIEKQYGQVALSIVDLATKGQHEAAVTKMNDECRPLLASLVKVGENYRKLTEARAAAMVEASAEHMKQQRTILMIACGVAVVLAIAAGVLITRSLGRALGAEPDALSLAAEKVAAGDLSPVAGVATAPKGSVLASLGSMQASLADIATQVRDSSDAIATGTQQISSGNTDLSQRTEEQASALQQTAATMDELGATVRNNADSARRANQLAGEACEIATRGGGVVDDVVSMMKGISTSSARIADIIGVIDGIAFQTNILALNAAVEAARAGEEGRGFAVVAGEVRTLAQRSAHAAKEIKQLITSSVEQVEQGTTLVDRAGSTMDEVVSSVRQVSTLVSEISAASSEQSTGVGQVGDAVSQIDQVTQQNAALVEECAAAADSLKRQAQGLVQAVAVFRIGGRTLATT</sequence>
<dbReference type="PROSITE" id="PS50111">
    <property type="entry name" value="CHEMOTAXIS_TRANSDUC_2"/>
    <property type="match status" value="1"/>
</dbReference>
<feature type="transmembrane region" description="Helical" evidence="5">
    <location>
        <begin position="196"/>
        <end position="215"/>
    </location>
</feature>
<name>A0A246J8K2_9BURK</name>
<dbReference type="Pfam" id="PF00015">
    <property type="entry name" value="MCPsignal"/>
    <property type="match status" value="1"/>
</dbReference>
<dbReference type="PRINTS" id="PR00260">
    <property type="entry name" value="CHEMTRNSDUCR"/>
</dbReference>
<dbReference type="SUPFAM" id="SSF58104">
    <property type="entry name" value="Methyl-accepting chemotaxis protein (MCP) signaling domain"/>
    <property type="match status" value="1"/>
</dbReference>
<accession>A0A246J8K2</accession>
<dbReference type="InterPro" id="IPR051310">
    <property type="entry name" value="MCP_chemotaxis"/>
</dbReference>
<evidence type="ECO:0000256" key="4">
    <source>
        <dbReference type="PROSITE-ProRule" id="PRU00284"/>
    </source>
</evidence>
<dbReference type="EMBL" id="NIOF01000006">
    <property type="protein sequence ID" value="OWQ88863.1"/>
    <property type="molecule type" value="Genomic_DNA"/>
</dbReference>
<keyword evidence="8" id="KW-1185">Reference proteome</keyword>
<keyword evidence="5" id="KW-1133">Transmembrane helix</keyword>
<dbReference type="FunFam" id="1.10.287.950:FF:000001">
    <property type="entry name" value="Methyl-accepting chemotaxis sensory transducer"/>
    <property type="match status" value="1"/>
</dbReference>
<dbReference type="Gene3D" id="1.10.287.950">
    <property type="entry name" value="Methyl-accepting chemotaxis protein"/>
    <property type="match status" value="1"/>
</dbReference>
<dbReference type="GO" id="GO:0006935">
    <property type="term" value="P:chemotaxis"/>
    <property type="evidence" value="ECO:0007669"/>
    <property type="project" value="InterPro"/>
</dbReference>
<keyword evidence="2" id="KW-0488">Methylation</keyword>
<evidence type="ECO:0000256" key="2">
    <source>
        <dbReference type="ARBA" id="ARBA00022481"/>
    </source>
</evidence>
<gene>
    <name evidence="7" type="ORF">CDN99_15430</name>
</gene>
<comment type="caution">
    <text evidence="7">The sequence shown here is derived from an EMBL/GenBank/DDBJ whole genome shotgun (WGS) entry which is preliminary data.</text>
</comment>
<keyword evidence="4" id="KW-0807">Transducer</keyword>